<feature type="DNA-binding region" description="H-T-H motif" evidence="4">
    <location>
        <begin position="29"/>
        <end position="49"/>
    </location>
</feature>
<evidence type="ECO:0000256" key="2">
    <source>
        <dbReference type="ARBA" id="ARBA00023125"/>
    </source>
</evidence>
<dbReference type="AlphaFoldDB" id="A0A4C2A6T2"/>
<dbReference type="PROSITE" id="PS50960">
    <property type="entry name" value="HTH_PSQ"/>
    <property type="match status" value="1"/>
</dbReference>
<dbReference type="STRING" id="151549.A0A4C2A6T2"/>
<keyword evidence="3 4" id="KW-0539">Nucleus</keyword>
<evidence type="ECO:0000256" key="3">
    <source>
        <dbReference type="ARBA" id="ARBA00023242"/>
    </source>
</evidence>
<keyword evidence="2 4" id="KW-0238">DNA-binding</keyword>
<evidence type="ECO:0000256" key="4">
    <source>
        <dbReference type="PROSITE-ProRule" id="PRU00320"/>
    </source>
</evidence>
<reference evidence="7 8" key="1">
    <citation type="journal article" date="2019" name="Commun. Biol.">
        <title>The bagworm genome reveals a unique fibroin gene that provides high tensile strength.</title>
        <authorList>
            <person name="Kono N."/>
            <person name="Nakamura H."/>
            <person name="Ohtoshi R."/>
            <person name="Tomita M."/>
            <person name="Numata K."/>
            <person name="Arakawa K."/>
        </authorList>
    </citation>
    <scope>NUCLEOTIDE SEQUENCE [LARGE SCALE GENOMIC DNA]</scope>
</reference>
<protein>
    <submittedName>
        <fullName evidence="7">Tigger transposable element-derived protein 4</fullName>
    </submittedName>
</protein>
<dbReference type="PROSITE" id="PS51253">
    <property type="entry name" value="HTH_CENPB"/>
    <property type="match status" value="1"/>
</dbReference>
<dbReference type="GO" id="GO:0005634">
    <property type="term" value="C:nucleus"/>
    <property type="evidence" value="ECO:0007669"/>
    <property type="project" value="UniProtKB-SubCell"/>
</dbReference>
<dbReference type="SUPFAM" id="SSF46689">
    <property type="entry name" value="Homeodomain-like"/>
    <property type="match status" value="2"/>
</dbReference>
<dbReference type="GO" id="GO:0003677">
    <property type="term" value="F:DNA binding"/>
    <property type="evidence" value="ECO:0007669"/>
    <property type="project" value="UniProtKB-UniRule"/>
</dbReference>
<feature type="domain" description="HTH CENPB-type" evidence="6">
    <location>
        <begin position="64"/>
        <end position="120"/>
    </location>
</feature>
<evidence type="ECO:0000313" key="8">
    <source>
        <dbReference type="Proteomes" id="UP000299102"/>
    </source>
</evidence>
<sequence>MSAVKRKLKTLSLAEKLEVLQAAKSCKKKKDVAEQFGLPMSTLSTIIKNESDIMKKIQNGQSLSCKRQRIAEFPGLEECSLKWFEQCRSQNISVSGLMLQENAEIYSKSPGLTNFRASNG</sequence>
<dbReference type="InterPro" id="IPR050863">
    <property type="entry name" value="CenT-Element_Derived"/>
</dbReference>
<dbReference type="InterPro" id="IPR006600">
    <property type="entry name" value="HTH_CenpB_DNA-bd_dom"/>
</dbReference>
<dbReference type="InterPro" id="IPR009057">
    <property type="entry name" value="Homeodomain-like_sf"/>
</dbReference>
<dbReference type="Pfam" id="PF04218">
    <property type="entry name" value="CENP-B_N"/>
    <property type="match status" value="1"/>
</dbReference>
<evidence type="ECO:0000259" key="6">
    <source>
        <dbReference type="PROSITE" id="PS51253"/>
    </source>
</evidence>
<dbReference type="Proteomes" id="UP000299102">
    <property type="component" value="Unassembled WGS sequence"/>
</dbReference>
<comment type="caution">
    <text evidence="7">The sequence shown here is derived from an EMBL/GenBank/DDBJ whole genome shotgun (WGS) entry which is preliminary data.</text>
</comment>
<keyword evidence="8" id="KW-1185">Reference proteome</keyword>
<gene>
    <name evidence="7" type="primary">Tigd4</name>
    <name evidence="7" type="ORF">EVAR_9482_1</name>
</gene>
<feature type="domain" description="HTH psq-type" evidence="5">
    <location>
        <begin position="1"/>
        <end position="53"/>
    </location>
</feature>
<dbReference type="Gene3D" id="1.10.10.60">
    <property type="entry name" value="Homeodomain-like"/>
    <property type="match status" value="2"/>
</dbReference>
<dbReference type="PANTHER" id="PTHR19303:SF73">
    <property type="entry name" value="PROTEIN PDC2"/>
    <property type="match status" value="1"/>
</dbReference>
<dbReference type="Pfam" id="PF03221">
    <property type="entry name" value="HTH_Tnp_Tc5"/>
    <property type="match status" value="1"/>
</dbReference>
<dbReference type="OrthoDB" id="125347at2759"/>
<evidence type="ECO:0000259" key="5">
    <source>
        <dbReference type="PROSITE" id="PS50960"/>
    </source>
</evidence>
<proteinExistence type="predicted"/>
<name>A0A4C2A6T2_EUMVA</name>
<dbReference type="EMBL" id="BGZK01002524">
    <property type="protein sequence ID" value="GBP94597.1"/>
    <property type="molecule type" value="Genomic_DNA"/>
</dbReference>
<dbReference type="InterPro" id="IPR007889">
    <property type="entry name" value="HTH_Psq"/>
</dbReference>
<evidence type="ECO:0000256" key="1">
    <source>
        <dbReference type="ARBA" id="ARBA00004123"/>
    </source>
</evidence>
<comment type="subcellular location">
    <subcellularLocation>
        <location evidence="1 4">Nucleus</location>
    </subcellularLocation>
</comment>
<dbReference type="PANTHER" id="PTHR19303">
    <property type="entry name" value="TRANSPOSON"/>
    <property type="match status" value="1"/>
</dbReference>
<evidence type="ECO:0000313" key="7">
    <source>
        <dbReference type="EMBL" id="GBP94597.1"/>
    </source>
</evidence>
<accession>A0A4C2A6T2</accession>
<organism evidence="7 8">
    <name type="scientific">Eumeta variegata</name>
    <name type="common">Bagworm moth</name>
    <name type="synonym">Eumeta japonica</name>
    <dbReference type="NCBI Taxonomy" id="151549"/>
    <lineage>
        <taxon>Eukaryota</taxon>
        <taxon>Metazoa</taxon>
        <taxon>Ecdysozoa</taxon>
        <taxon>Arthropoda</taxon>
        <taxon>Hexapoda</taxon>
        <taxon>Insecta</taxon>
        <taxon>Pterygota</taxon>
        <taxon>Neoptera</taxon>
        <taxon>Endopterygota</taxon>
        <taxon>Lepidoptera</taxon>
        <taxon>Glossata</taxon>
        <taxon>Ditrysia</taxon>
        <taxon>Tineoidea</taxon>
        <taxon>Psychidae</taxon>
        <taxon>Oiketicinae</taxon>
        <taxon>Eumeta</taxon>
    </lineage>
</organism>